<organism evidence="2 3">
    <name type="scientific">Plantibacter flavus</name>
    <dbReference type="NCBI Taxonomy" id="150123"/>
    <lineage>
        <taxon>Bacteria</taxon>
        <taxon>Bacillati</taxon>
        <taxon>Actinomycetota</taxon>
        <taxon>Actinomycetes</taxon>
        <taxon>Micrococcales</taxon>
        <taxon>Microbacteriaceae</taxon>
        <taxon>Plantibacter</taxon>
    </lineage>
</organism>
<keyword evidence="1" id="KW-0812">Transmembrane</keyword>
<dbReference type="PANTHER" id="PTHR37305:SF1">
    <property type="entry name" value="MEMBRANE PROTEIN"/>
    <property type="match status" value="1"/>
</dbReference>
<dbReference type="AlphaFoldDB" id="A0A3N2BYJ2"/>
<reference evidence="2 3" key="1">
    <citation type="submission" date="2018-11" db="EMBL/GenBank/DDBJ databases">
        <title>Sequencing the genomes of 1000 actinobacteria strains.</title>
        <authorList>
            <person name="Klenk H.-P."/>
        </authorList>
    </citation>
    <scope>NUCLEOTIDE SEQUENCE [LARGE SCALE GENOMIC DNA]</scope>
    <source>
        <strain evidence="2 3">DSM 14012</strain>
    </source>
</reference>
<protein>
    <submittedName>
        <fullName evidence="2">ABC-2 type transport system permease protein</fullName>
    </submittedName>
</protein>
<dbReference type="Proteomes" id="UP000266915">
    <property type="component" value="Unassembled WGS sequence"/>
</dbReference>
<evidence type="ECO:0000313" key="3">
    <source>
        <dbReference type="Proteomes" id="UP000266915"/>
    </source>
</evidence>
<comment type="caution">
    <text evidence="2">The sequence shown here is derived from an EMBL/GenBank/DDBJ whole genome shotgun (WGS) entry which is preliminary data.</text>
</comment>
<keyword evidence="3" id="KW-1185">Reference proteome</keyword>
<dbReference type="EMBL" id="RKHL01000001">
    <property type="protein sequence ID" value="ROR80329.1"/>
    <property type="molecule type" value="Genomic_DNA"/>
</dbReference>
<name>A0A3N2BYJ2_9MICO</name>
<feature type="transmembrane region" description="Helical" evidence="1">
    <location>
        <begin position="194"/>
        <end position="214"/>
    </location>
</feature>
<sequence>MTSTRTAPLPRSHDQTPRLTFAGIVQAESTKLTSVRSTWLLALLAIGLAAAAGAAVAATELTSPADAVAGGVATTLRTMAPASTVVALFVAVIAVLFVTQEFTSGQIRTTYAAVPTRLPVLGAKTVVAAGTALVLSILSSIAAWAGSSLPLSTAGLRTSLFEPAVLQNIAASAAWLVILTIFTVMISTITRSPAGAIAIVLGVLFVLPVAAVFVSRSSSADLSVLLLTYAETTMSQLFSGTEPATDLGRDLGVLAAWLGAPTAVAAWTTKRRDV</sequence>
<feature type="transmembrane region" description="Helical" evidence="1">
    <location>
        <begin position="165"/>
        <end position="187"/>
    </location>
</feature>
<feature type="transmembrane region" description="Helical" evidence="1">
    <location>
        <begin position="79"/>
        <end position="99"/>
    </location>
</feature>
<gene>
    <name evidence="2" type="ORF">EDD42_0367</name>
</gene>
<dbReference type="RefSeq" id="WP_143736463.1">
    <property type="nucleotide sequence ID" value="NZ_FXAP01000003.1"/>
</dbReference>
<keyword evidence="1" id="KW-0472">Membrane</keyword>
<evidence type="ECO:0000313" key="2">
    <source>
        <dbReference type="EMBL" id="ROR80329.1"/>
    </source>
</evidence>
<evidence type="ECO:0000256" key="1">
    <source>
        <dbReference type="SAM" id="Phobius"/>
    </source>
</evidence>
<proteinExistence type="predicted"/>
<feature type="transmembrane region" description="Helical" evidence="1">
    <location>
        <begin position="251"/>
        <end position="269"/>
    </location>
</feature>
<accession>A0A3N2BYJ2</accession>
<feature type="transmembrane region" description="Helical" evidence="1">
    <location>
        <begin position="120"/>
        <end position="145"/>
    </location>
</feature>
<dbReference type="PANTHER" id="PTHR37305">
    <property type="entry name" value="INTEGRAL MEMBRANE PROTEIN-RELATED"/>
    <property type="match status" value="1"/>
</dbReference>
<feature type="transmembrane region" description="Helical" evidence="1">
    <location>
        <begin position="39"/>
        <end position="59"/>
    </location>
</feature>
<keyword evidence="1" id="KW-1133">Transmembrane helix</keyword>